<evidence type="ECO:0000313" key="12">
    <source>
        <dbReference type="EMBL" id="AKE51081.1"/>
    </source>
</evidence>
<dbReference type="PROSITE" id="PS00137">
    <property type="entry name" value="SUBTILASE_HIS"/>
    <property type="match status" value="1"/>
</dbReference>
<evidence type="ECO:0000256" key="4">
    <source>
        <dbReference type="ARBA" id="ARBA00022801"/>
    </source>
</evidence>
<keyword evidence="4 7" id="KW-0378">Hydrolase</keyword>
<keyword evidence="5 7" id="KW-0720">Serine protease</keyword>
<evidence type="ECO:0000256" key="2">
    <source>
        <dbReference type="ARBA" id="ARBA00022512"/>
    </source>
</evidence>
<comment type="similarity">
    <text evidence="1 7">Belongs to the peptidase S8 family.</text>
</comment>
<feature type="region of interest" description="Disordered" evidence="8">
    <location>
        <begin position="520"/>
        <end position="544"/>
    </location>
</feature>
<evidence type="ECO:0000259" key="10">
    <source>
        <dbReference type="Pfam" id="PF00082"/>
    </source>
</evidence>
<evidence type="ECO:0000256" key="1">
    <source>
        <dbReference type="ARBA" id="ARBA00011073"/>
    </source>
</evidence>
<dbReference type="InterPro" id="IPR015500">
    <property type="entry name" value="Peptidase_S8_subtilisin-rel"/>
</dbReference>
<dbReference type="InterPro" id="IPR023828">
    <property type="entry name" value="Peptidase_S8_Ser-AS"/>
</dbReference>
<dbReference type="STRING" id="914150.TQ33_0089"/>
<keyword evidence="13" id="KW-1185">Reference proteome</keyword>
<proteinExistence type="inferred from homology"/>
<dbReference type="GO" id="GO:0004252">
    <property type="term" value="F:serine-type endopeptidase activity"/>
    <property type="evidence" value="ECO:0007669"/>
    <property type="project" value="UniProtKB-UniRule"/>
</dbReference>
<dbReference type="Pfam" id="PF00082">
    <property type="entry name" value="Peptidase_S8"/>
    <property type="match status" value="1"/>
</dbReference>
<feature type="active site" description="Charge relay system" evidence="6 7">
    <location>
        <position position="160"/>
    </location>
</feature>
<evidence type="ECO:0000256" key="8">
    <source>
        <dbReference type="SAM" id="MobiDB-lite"/>
    </source>
</evidence>
<dbReference type="PANTHER" id="PTHR43806">
    <property type="entry name" value="PEPTIDASE S8"/>
    <property type="match status" value="1"/>
</dbReference>
<keyword evidence="2" id="KW-0964">Secreted</keyword>
<keyword evidence="3 7" id="KW-0645">Protease</keyword>
<evidence type="ECO:0000256" key="7">
    <source>
        <dbReference type="PROSITE-ProRule" id="PRU01240"/>
    </source>
</evidence>
<feature type="domain" description="Peptidase S8/S53" evidence="10">
    <location>
        <begin position="111"/>
        <end position="500"/>
    </location>
</feature>
<feature type="active site" description="Charge relay system" evidence="6 7">
    <location>
        <position position="120"/>
    </location>
</feature>
<dbReference type="HOGENOM" id="CLU_011263_15_3_6"/>
<evidence type="ECO:0000256" key="5">
    <source>
        <dbReference type="ARBA" id="ARBA00022825"/>
    </source>
</evidence>
<sequence>MNFKIKMACAATLLALGTAAHAERVIVSHDDNGQGLKKGQKILAEGKNWFAVDLDEKGKSAIRGKKGFKKMEKDLKRFPMAIYNDDAGDPSAQQLTPYAVYQSQADQLTLGAGQKVCVIDSGIAGAQGETGGKNNDFDWTVITGDSDSGTGDWFTDGGPHGTHVAGTVGAADNGIGVVGMAPGVPMHIIKVFNASGWGYSSDLAHAADLCTQAGANIITMSLGGGGANSVEESAFDTFTANGGLVLAAAGNDGNSVRSYPAGYKSVMMIGANDGDNNIADFSQFPSNTMTSGKGKHATTETHDGYGVEVTAGGVNTLSTYPSGGASIASLTVDGVGVPAAATDNTGSVSGSTYFMGTAEATDSGASGKICVIDRGNISFADKINNCGNSGGIGAIVVNNVAGEGVVYMDITGVTTSIPAVGAAYEDRTAIVGSSNADINSGASDYGYMSGTSMATPAAAGVAALVWSNHPSCSGTEIRTAMKATAEDQGAAGRDDYFGYGIVKAKLASDYLTANGCTGAVDGGDGGGDPEPEPEPCRGGPKKCG</sequence>
<dbReference type="AlphaFoldDB" id="A0A0F6RBE5"/>
<accession>A0A0F6RBE5</accession>
<dbReference type="GO" id="GO:0005615">
    <property type="term" value="C:extracellular space"/>
    <property type="evidence" value="ECO:0007669"/>
    <property type="project" value="TreeGrafter"/>
</dbReference>
<dbReference type="Proteomes" id="UP000034071">
    <property type="component" value="Chromosome"/>
</dbReference>
<dbReference type="OrthoDB" id="9790784at2"/>
<feature type="active site" description="Charge relay system" evidence="6 7">
    <location>
        <position position="452"/>
    </location>
</feature>
<evidence type="ECO:0000256" key="3">
    <source>
        <dbReference type="ARBA" id="ARBA00022670"/>
    </source>
</evidence>
<evidence type="ECO:0000256" key="9">
    <source>
        <dbReference type="SAM" id="SignalP"/>
    </source>
</evidence>
<feature type="domain" description="PA" evidence="11">
    <location>
        <begin position="362"/>
        <end position="429"/>
    </location>
</feature>
<feature type="chain" id="PRO_5002509147" evidence="9">
    <location>
        <begin position="23"/>
        <end position="544"/>
    </location>
</feature>
<dbReference type="PROSITE" id="PS51892">
    <property type="entry name" value="SUBTILASE"/>
    <property type="match status" value="1"/>
</dbReference>
<organism evidence="12 13">
    <name type="scientific">Kangiella geojedonensis</name>
    <dbReference type="NCBI Taxonomy" id="914150"/>
    <lineage>
        <taxon>Bacteria</taxon>
        <taxon>Pseudomonadati</taxon>
        <taxon>Pseudomonadota</taxon>
        <taxon>Gammaproteobacteria</taxon>
        <taxon>Kangiellales</taxon>
        <taxon>Kangiellaceae</taxon>
        <taxon>Kangiella</taxon>
    </lineage>
</organism>
<dbReference type="Gene3D" id="3.50.30.30">
    <property type="match status" value="1"/>
</dbReference>
<dbReference type="GO" id="GO:0006508">
    <property type="term" value="P:proteolysis"/>
    <property type="evidence" value="ECO:0007669"/>
    <property type="project" value="UniProtKB-KW"/>
</dbReference>
<dbReference type="EMBL" id="CP010975">
    <property type="protein sequence ID" value="AKE51081.1"/>
    <property type="molecule type" value="Genomic_DNA"/>
</dbReference>
<gene>
    <name evidence="12" type="ORF">TQ33_0089</name>
</gene>
<dbReference type="KEGG" id="kge:TQ33_0089"/>
<dbReference type="Gene3D" id="3.40.50.200">
    <property type="entry name" value="Peptidase S8/S53 domain"/>
    <property type="match status" value="1"/>
</dbReference>
<keyword evidence="9" id="KW-0732">Signal</keyword>
<name>A0A0F6RBE5_9GAMM</name>
<dbReference type="InterPro" id="IPR022398">
    <property type="entry name" value="Peptidase_S8_His-AS"/>
</dbReference>
<dbReference type="Pfam" id="PF02225">
    <property type="entry name" value="PA"/>
    <property type="match status" value="1"/>
</dbReference>
<keyword evidence="2" id="KW-0134">Cell wall</keyword>
<evidence type="ECO:0000313" key="13">
    <source>
        <dbReference type="Proteomes" id="UP000034071"/>
    </source>
</evidence>
<dbReference type="PATRIC" id="fig|914150.5.peg.90"/>
<dbReference type="PROSITE" id="PS00138">
    <property type="entry name" value="SUBTILASE_SER"/>
    <property type="match status" value="1"/>
</dbReference>
<dbReference type="SUPFAM" id="SSF52743">
    <property type="entry name" value="Subtilisin-like"/>
    <property type="match status" value="1"/>
</dbReference>
<dbReference type="InterPro" id="IPR003137">
    <property type="entry name" value="PA_domain"/>
</dbReference>
<feature type="signal peptide" evidence="9">
    <location>
        <begin position="1"/>
        <end position="22"/>
    </location>
</feature>
<dbReference type="PRINTS" id="PR00723">
    <property type="entry name" value="SUBTILISIN"/>
</dbReference>
<dbReference type="InterPro" id="IPR050131">
    <property type="entry name" value="Peptidase_S8_subtilisin-like"/>
</dbReference>
<protein>
    <submittedName>
        <fullName evidence="12">Peptidase S8</fullName>
    </submittedName>
</protein>
<dbReference type="InterPro" id="IPR036852">
    <property type="entry name" value="Peptidase_S8/S53_dom_sf"/>
</dbReference>
<dbReference type="PANTHER" id="PTHR43806:SF11">
    <property type="entry name" value="CEREVISIN-RELATED"/>
    <property type="match status" value="1"/>
</dbReference>
<reference evidence="12 13" key="1">
    <citation type="submission" date="2015-02" db="EMBL/GenBank/DDBJ databases">
        <title>Complete genome sequence of Kangiella geojedonensis strain YCS-5T.</title>
        <authorList>
            <person name="Kim K.M."/>
        </authorList>
    </citation>
    <scope>NUCLEOTIDE SEQUENCE [LARGE SCALE GENOMIC DNA]</scope>
    <source>
        <strain evidence="12 13">YCS-5</strain>
    </source>
</reference>
<dbReference type="InterPro" id="IPR000209">
    <property type="entry name" value="Peptidase_S8/S53_dom"/>
</dbReference>
<evidence type="ECO:0000256" key="6">
    <source>
        <dbReference type="PIRSR" id="PIRSR615500-1"/>
    </source>
</evidence>
<evidence type="ECO:0000259" key="11">
    <source>
        <dbReference type="Pfam" id="PF02225"/>
    </source>
</evidence>
<dbReference type="RefSeq" id="WP_052735138.1">
    <property type="nucleotide sequence ID" value="NZ_CP010975.1"/>
</dbReference>